<evidence type="ECO:0000256" key="9">
    <source>
        <dbReference type="RuleBase" id="RU363032"/>
    </source>
</evidence>
<dbReference type="Proteomes" id="UP000000552">
    <property type="component" value="Chromosome"/>
</dbReference>
<dbReference type="GO" id="GO:0055085">
    <property type="term" value="P:transmembrane transport"/>
    <property type="evidence" value="ECO:0007669"/>
    <property type="project" value="InterPro"/>
</dbReference>
<feature type="transmembrane region" description="Helical" evidence="9">
    <location>
        <begin position="137"/>
        <end position="161"/>
    </location>
</feature>
<dbReference type="CDD" id="cd06261">
    <property type="entry name" value="TM_PBP2"/>
    <property type="match status" value="1"/>
</dbReference>
<accession>Q98BT1</accession>
<keyword evidence="3" id="KW-1003">Cell membrane</keyword>
<keyword evidence="5" id="KW-0571">Peptide transport</keyword>
<dbReference type="Pfam" id="PF12911">
    <property type="entry name" value="OppC_N"/>
    <property type="match status" value="1"/>
</dbReference>
<keyword evidence="4 9" id="KW-0812">Transmembrane</keyword>
<evidence type="ECO:0000313" key="11">
    <source>
        <dbReference type="EMBL" id="BAB51891.1"/>
    </source>
</evidence>
<keyword evidence="6" id="KW-0653">Protein transport</keyword>
<dbReference type="RefSeq" id="WP_010913229.1">
    <property type="nucleotide sequence ID" value="NC_002678.2"/>
</dbReference>
<evidence type="ECO:0000256" key="2">
    <source>
        <dbReference type="ARBA" id="ARBA00022448"/>
    </source>
</evidence>
<dbReference type="GO" id="GO:0005886">
    <property type="term" value="C:plasma membrane"/>
    <property type="evidence" value="ECO:0007669"/>
    <property type="project" value="UniProtKB-SubCell"/>
</dbReference>
<feature type="transmembrane region" description="Helical" evidence="9">
    <location>
        <begin position="209"/>
        <end position="234"/>
    </location>
</feature>
<keyword evidence="8 9" id="KW-0472">Membrane</keyword>
<dbReference type="PROSITE" id="PS50928">
    <property type="entry name" value="ABC_TM1"/>
    <property type="match status" value="1"/>
</dbReference>
<evidence type="ECO:0000256" key="7">
    <source>
        <dbReference type="ARBA" id="ARBA00022989"/>
    </source>
</evidence>
<dbReference type="PANTHER" id="PTHR43386">
    <property type="entry name" value="OLIGOPEPTIDE TRANSPORT SYSTEM PERMEASE PROTEIN APPC"/>
    <property type="match status" value="1"/>
</dbReference>
<dbReference type="AlphaFoldDB" id="Q98BT1"/>
<feature type="transmembrane region" description="Helical" evidence="9">
    <location>
        <begin position="90"/>
        <end position="116"/>
    </location>
</feature>
<comment type="similarity">
    <text evidence="9">Belongs to the binding-protein-dependent transport system permease family.</text>
</comment>
<protein>
    <submittedName>
        <fullName evidence="11">ABC transporter, permease protein</fullName>
    </submittedName>
</protein>
<sequence>MRCSIRGCAMDRASRRGLSPRLWLAGGWLLLALLAAIFAPLVAPQDPLAQDLMLERLPPFWLDGAEPGYWLGTDSLGRDLLSRLIFGGRIAFIVAFAAAIAACLVGSTLGLIAGYFGGWADRIISRIVDIWMAFPPVLFAILLVAVLGTGLSSVILAIAIIDWTRFCRVIRAEAMGQSRMDYVENARIAGYGRIGIMLREVLPNVVPSIVALLSLEMGIAVIVEAILSFVNLSISTDDPTWGGIIAEGRLSIHQAWWVLVFPLITLILTVLSFSQFGEALKARFDPVLR</sequence>
<dbReference type="SUPFAM" id="SSF161098">
    <property type="entry name" value="MetI-like"/>
    <property type="match status" value="1"/>
</dbReference>
<dbReference type="GO" id="GO:0015833">
    <property type="term" value="P:peptide transport"/>
    <property type="evidence" value="ECO:0007669"/>
    <property type="project" value="UniProtKB-KW"/>
</dbReference>
<keyword evidence="7 9" id="KW-1133">Transmembrane helix</keyword>
<dbReference type="InterPro" id="IPR050366">
    <property type="entry name" value="BP-dependent_transpt_permease"/>
</dbReference>
<dbReference type="KEGG" id="mlo:mll5439"/>
<evidence type="ECO:0000256" key="1">
    <source>
        <dbReference type="ARBA" id="ARBA00004651"/>
    </source>
</evidence>
<dbReference type="eggNOG" id="COG1173">
    <property type="taxonomic scope" value="Bacteria"/>
</dbReference>
<name>Q98BT1_RHILO</name>
<feature type="domain" description="ABC transmembrane type-1" evidence="10">
    <location>
        <begin position="88"/>
        <end position="277"/>
    </location>
</feature>
<gene>
    <name evidence="11" type="ordered locus">mll5439</name>
</gene>
<proteinExistence type="inferred from homology"/>
<evidence type="ECO:0000256" key="5">
    <source>
        <dbReference type="ARBA" id="ARBA00022856"/>
    </source>
</evidence>
<reference evidence="11 12" key="1">
    <citation type="journal article" date="2000" name="DNA Res.">
        <title>Complete genome structure of the nitrogen-fixing symbiotic bacterium Mesorhizobium loti.</title>
        <authorList>
            <person name="Kaneko T."/>
            <person name="Nakamura Y."/>
            <person name="Sato S."/>
            <person name="Asamizu E."/>
            <person name="Kato T."/>
            <person name="Sasamoto S."/>
            <person name="Watanabe A."/>
            <person name="Idesawa K."/>
            <person name="Ishikawa A."/>
            <person name="Kawashima K."/>
            <person name="Kimura T."/>
            <person name="Kishida Y."/>
            <person name="Kiyokawa C."/>
            <person name="Kohara M."/>
            <person name="Matsumoto M."/>
            <person name="Matsuno A."/>
            <person name="Mochizuki Y."/>
            <person name="Nakayama S."/>
            <person name="Nakazaki N."/>
            <person name="Shimpo S."/>
            <person name="Sugimoto M."/>
            <person name="Takeuchi C."/>
            <person name="Yamada M."/>
            <person name="Tabata S."/>
        </authorList>
    </citation>
    <scope>NUCLEOTIDE SEQUENCE [LARGE SCALE GENOMIC DNA]</scope>
    <source>
        <strain evidence="12">LMG 29417 / CECT 9101 / MAFF 303099</strain>
    </source>
</reference>
<dbReference type="InterPro" id="IPR000515">
    <property type="entry name" value="MetI-like"/>
</dbReference>
<dbReference type="Pfam" id="PF00528">
    <property type="entry name" value="BPD_transp_1"/>
    <property type="match status" value="1"/>
</dbReference>
<dbReference type="Gene3D" id="1.10.3720.10">
    <property type="entry name" value="MetI-like"/>
    <property type="match status" value="1"/>
</dbReference>
<comment type="subcellular location">
    <subcellularLocation>
        <location evidence="1 9">Cell membrane</location>
        <topology evidence="1 9">Multi-pass membrane protein</topology>
    </subcellularLocation>
</comment>
<dbReference type="InterPro" id="IPR035906">
    <property type="entry name" value="MetI-like_sf"/>
</dbReference>
<organism evidence="11 12">
    <name type="scientific">Mesorhizobium japonicum (strain LMG 29417 / CECT 9101 / MAFF 303099)</name>
    <name type="common">Mesorhizobium loti (strain MAFF 303099)</name>
    <dbReference type="NCBI Taxonomy" id="266835"/>
    <lineage>
        <taxon>Bacteria</taxon>
        <taxon>Pseudomonadati</taxon>
        <taxon>Pseudomonadota</taxon>
        <taxon>Alphaproteobacteria</taxon>
        <taxon>Hyphomicrobiales</taxon>
        <taxon>Phyllobacteriaceae</taxon>
        <taxon>Mesorhizobium</taxon>
    </lineage>
</organism>
<dbReference type="InterPro" id="IPR025966">
    <property type="entry name" value="OppC_N"/>
</dbReference>
<dbReference type="PANTHER" id="PTHR43386:SF1">
    <property type="entry name" value="D,D-DIPEPTIDE TRANSPORT SYSTEM PERMEASE PROTEIN DDPC-RELATED"/>
    <property type="match status" value="1"/>
</dbReference>
<dbReference type="GO" id="GO:0015031">
    <property type="term" value="P:protein transport"/>
    <property type="evidence" value="ECO:0007669"/>
    <property type="project" value="UniProtKB-KW"/>
</dbReference>
<evidence type="ECO:0000256" key="3">
    <source>
        <dbReference type="ARBA" id="ARBA00022475"/>
    </source>
</evidence>
<feature type="transmembrane region" description="Helical" evidence="9">
    <location>
        <begin position="21"/>
        <end position="43"/>
    </location>
</feature>
<dbReference type="HOGENOM" id="CLU_028518_1_1_5"/>
<evidence type="ECO:0000313" key="12">
    <source>
        <dbReference type="Proteomes" id="UP000000552"/>
    </source>
</evidence>
<evidence type="ECO:0000256" key="4">
    <source>
        <dbReference type="ARBA" id="ARBA00022692"/>
    </source>
</evidence>
<evidence type="ECO:0000256" key="6">
    <source>
        <dbReference type="ARBA" id="ARBA00022927"/>
    </source>
</evidence>
<feature type="transmembrane region" description="Helical" evidence="9">
    <location>
        <begin position="255"/>
        <end position="276"/>
    </location>
</feature>
<dbReference type="EMBL" id="BA000012">
    <property type="protein sequence ID" value="BAB51891.1"/>
    <property type="molecule type" value="Genomic_DNA"/>
</dbReference>
<evidence type="ECO:0000256" key="8">
    <source>
        <dbReference type="ARBA" id="ARBA00023136"/>
    </source>
</evidence>
<keyword evidence="2 9" id="KW-0813">Transport</keyword>
<evidence type="ECO:0000259" key="10">
    <source>
        <dbReference type="PROSITE" id="PS50928"/>
    </source>
</evidence>